<dbReference type="OrthoDB" id="9815497at2"/>
<reference evidence="3 4" key="1">
    <citation type="submission" date="2018-03" db="EMBL/GenBank/DDBJ databases">
        <authorList>
            <person name="Keele B.F."/>
        </authorList>
    </citation>
    <scope>NUCLEOTIDE SEQUENCE [LARGE SCALE GENOMIC DNA]</scope>
    <source>
        <strain evidence="3 4">IB-3</strain>
    </source>
</reference>
<dbReference type="AlphaFoldDB" id="A0A2R7YXF2"/>
<dbReference type="InterPro" id="IPR052698">
    <property type="entry name" value="MoCofactor_Util/Proc"/>
</dbReference>
<evidence type="ECO:0000313" key="3">
    <source>
        <dbReference type="EMBL" id="PUA81068.1"/>
    </source>
</evidence>
<dbReference type="RefSeq" id="WP_108344636.1">
    <property type="nucleotide sequence ID" value="NZ_PYXZ01000004.1"/>
</dbReference>
<name>A0A2R7YXF2_9ACTN</name>
<comment type="caution">
    <text evidence="3">The sequence shown here is derived from an EMBL/GenBank/DDBJ whole genome shotgun (WGS) entry which is preliminary data.</text>
</comment>
<gene>
    <name evidence="3" type="ORF">C7S10_11885</name>
</gene>
<dbReference type="EMBL" id="PYXZ01000004">
    <property type="protein sequence ID" value="PUA81068.1"/>
    <property type="molecule type" value="Genomic_DNA"/>
</dbReference>
<organism evidence="3 4">
    <name type="scientific">Nocardioides currus</name>
    <dbReference type="NCBI Taxonomy" id="2133958"/>
    <lineage>
        <taxon>Bacteria</taxon>
        <taxon>Bacillati</taxon>
        <taxon>Actinomycetota</taxon>
        <taxon>Actinomycetes</taxon>
        <taxon>Propionibacteriales</taxon>
        <taxon>Nocardioidaceae</taxon>
        <taxon>Nocardioides</taxon>
    </lineage>
</organism>
<dbReference type="Gene3D" id="3.40.50.720">
    <property type="entry name" value="NAD(P)-binding Rossmann-like Domain"/>
    <property type="match status" value="1"/>
</dbReference>
<dbReference type="PANTHER" id="PTHR30388">
    <property type="entry name" value="ALDEHYDE OXIDOREDUCTASE MOLYBDENUM COFACTOR ASSEMBLY PROTEIN"/>
    <property type="match status" value="1"/>
</dbReference>
<evidence type="ECO:0000259" key="2">
    <source>
        <dbReference type="Pfam" id="PF13478"/>
    </source>
</evidence>
<evidence type="ECO:0000313" key="4">
    <source>
        <dbReference type="Proteomes" id="UP000244867"/>
    </source>
</evidence>
<dbReference type="InterPro" id="IPR003777">
    <property type="entry name" value="XdhC_CoxI"/>
</dbReference>
<dbReference type="InterPro" id="IPR027051">
    <property type="entry name" value="XdhC_Rossmann_dom"/>
</dbReference>
<sequence>MAKHDFEVEALEEILEFWRRGESVGVATVVATRGSAPRQAGAAMIVSPDGRVTGSVSGGCVEAAVYDEAMGVISGGAPVLARYGFAADEFSIGLTCGGELEVFIERIDRAGFPNLDVVQAAVRAGEPVAVATVVDHPQAQQRGRRLVVTPRSVVADAGLGSDLLDISVREDALALLAAGHSAKLIYGSGGEPVGEDVGVFVRTYVPPPRLVLFGAVDFSAALCDAGRLLGYQVTVCDARSVFASADRFRTASEVVVDWPHRYLAAEIDAGRIDERTVVVVLTHDPKFDVPVLKVALAAELAFVGAMGSRTTHDDRVVRLRNAGVGDDALDRLHSPIGLDLRATTPPETAVSILAEVIAERRGGTGRPLRDGHGSIHEVSQAVIGAVGCPE</sequence>
<dbReference type="Proteomes" id="UP000244867">
    <property type="component" value="Unassembled WGS sequence"/>
</dbReference>
<accession>A0A2R7YXF2</accession>
<dbReference type="Pfam" id="PF13478">
    <property type="entry name" value="XdhC_C"/>
    <property type="match status" value="1"/>
</dbReference>
<dbReference type="Pfam" id="PF02625">
    <property type="entry name" value="XdhC_CoxI"/>
    <property type="match status" value="2"/>
</dbReference>
<protein>
    <submittedName>
        <fullName evidence="3">XshC-Cox1 family protein</fullName>
    </submittedName>
</protein>
<keyword evidence="4" id="KW-1185">Reference proteome</keyword>
<feature type="domain" description="XdhC Rossmann" evidence="2">
    <location>
        <begin position="210"/>
        <end position="356"/>
    </location>
</feature>
<dbReference type="PANTHER" id="PTHR30388:SF4">
    <property type="entry name" value="MOLYBDENUM COFACTOR INSERTION CHAPERONE PAOD"/>
    <property type="match status" value="1"/>
</dbReference>
<proteinExistence type="predicted"/>
<feature type="domain" description="XdhC- CoxI" evidence="1">
    <location>
        <begin position="18"/>
        <end position="84"/>
    </location>
</feature>
<evidence type="ECO:0000259" key="1">
    <source>
        <dbReference type="Pfam" id="PF02625"/>
    </source>
</evidence>
<feature type="domain" description="XdhC- CoxI" evidence="1">
    <location>
        <begin position="122"/>
        <end position="186"/>
    </location>
</feature>